<dbReference type="AlphaFoldDB" id="A0AAV1HP39"/>
<keyword evidence="4" id="KW-1185">Reference proteome</keyword>
<accession>A0AAV1HP39</accession>
<dbReference type="InterPro" id="IPR019025">
    <property type="entry name" value="Cordon-bleu_ubiquitin_domain"/>
</dbReference>
<dbReference type="PANTHER" id="PTHR21557:SF2">
    <property type="entry name" value="CORDON-BLEU PROTEIN-LIKE 1"/>
    <property type="match status" value="1"/>
</dbReference>
<feature type="region of interest" description="Disordered" evidence="1">
    <location>
        <begin position="394"/>
        <end position="451"/>
    </location>
</feature>
<dbReference type="InterPro" id="IPR039895">
    <property type="entry name" value="COBL-like"/>
</dbReference>
<feature type="compositionally biased region" description="Acidic residues" evidence="1">
    <location>
        <begin position="472"/>
        <end position="488"/>
    </location>
</feature>
<dbReference type="GO" id="GO:0003785">
    <property type="term" value="F:actin monomer binding"/>
    <property type="evidence" value="ECO:0007669"/>
    <property type="project" value="InterPro"/>
</dbReference>
<feature type="region of interest" description="Disordered" evidence="1">
    <location>
        <begin position="213"/>
        <end position="241"/>
    </location>
</feature>
<name>A0AAV1HP39_XYRNO</name>
<feature type="compositionally biased region" description="Basic and acidic residues" evidence="1">
    <location>
        <begin position="77"/>
        <end position="90"/>
    </location>
</feature>
<feature type="region of interest" description="Disordered" evidence="1">
    <location>
        <begin position="472"/>
        <end position="652"/>
    </location>
</feature>
<evidence type="ECO:0000313" key="3">
    <source>
        <dbReference type="EMBL" id="CAJ1087621.1"/>
    </source>
</evidence>
<feature type="compositionally biased region" description="Basic and acidic residues" evidence="1">
    <location>
        <begin position="510"/>
        <end position="535"/>
    </location>
</feature>
<reference evidence="3" key="1">
    <citation type="submission" date="2023-08" db="EMBL/GenBank/DDBJ databases">
        <authorList>
            <person name="Alioto T."/>
            <person name="Alioto T."/>
            <person name="Gomez Garrido J."/>
        </authorList>
    </citation>
    <scope>NUCLEOTIDE SEQUENCE</scope>
</reference>
<sequence>MPAVCEKCEFQVETTILLRNSQSKEPLDLTKSLNEHGVREVFAKDTATERQHQSKTPEIAVTAVTPTEVITPPPPEDLPKKEKKQKEQKENSGFLSLFRKKKKKPQMEGSKSAPSSPGLRVGVSANVQSVSSSSTLTVDMPKKRRAPQPPLSGAQNTSNNLSTCNIRGAQRSAESTLRSTKRRAPPPPCANNHQELELHTDAKGTLDSLHPLADLRESDDSGSITLSFSSSSSPKPSRSRSSSSFSLSCFHEVADHLPSFRGKDLSDARSALAKILTSSVSKGGLVKRLRSSASTNLHTSSSCLSVPHRRSENGTACAEVEPVLPPVPPAEPEWEDPIERRVMTTFRVVPSKKEWTTDAEITLKVPEQIRIEETPKTEASMEIWKDQIEAKEDPCCLDGSKTETSLLSPDQSSQEASSEPDLTLYPPDLDRNLDRESPSLPKVGDTVEREEEKALGALCEVVQAAEKEPEDLLEVVQAAEEEEPEDLLEVVQAKEELPSKGQGDSEDESEHLQSLKRESVESNTDHCDSNTHEKDTEDEGEDCFPPPPPPVFYNEDLEEKRDATAASSPPLNPTSNGQIKAFSGEHQNRPNAAEQTPTEDINTAPSRFAQAVALAVQRSRNQGNGRGLGPPSPGGPHNPLPSSPRSIYQYGA</sequence>
<feature type="region of interest" description="Disordered" evidence="1">
    <location>
        <begin position="43"/>
        <end position="193"/>
    </location>
</feature>
<feature type="compositionally biased region" description="Polar residues" evidence="1">
    <location>
        <begin position="402"/>
        <end position="417"/>
    </location>
</feature>
<feature type="compositionally biased region" description="Low complexity" evidence="1">
    <location>
        <begin position="58"/>
        <end position="70"/>
    </location>
</feature>
<organism evidence="3 4">
    <name type="scientific">Xyrichtys novacula</name>
    <name type="common">Pearly razorfish</name>
    <name type="synonym">Hemipteronotus novacula</name>
    <dbReference type="NCBI Taxonomy" id="13765"/>
    <lineage>
        <taxon>Eukaryota</taxon>
        <taxon>Metazoa</taxon>
        <taxon>Chordata</taxon>
        <taxon>Craniata</taxon>
        <taxon>Vertebrata</taxon>
        <taxon>Euteleostomi</taxon>
        <taxon>Actinopterygii</taxon>
        <taxon>Neopterygii</taxon>
        <taxon>Teleostei</taxon>
        <taxon>Neoteleostei</taxon>
        <taxon>Acanthomorphata</taxon>
        <taxon>Eupercaria</taxon>
        <taxon>Labriformes</taxon>
        <taxon>Labridae</taxon>
        <taxon>Xyrichtys</taxon>
    </lineage>
</organism>
<feature type="domain" description="Cordon-bleu ubiquitin-like" evidence="2">
    <location>
        <begin position="1"/>
        <end position="53"/>
    </location>
</feature>
<evidence type="ECO:0000259" key="2">
    <source>
        <dbReference type="Pfam" id="PF09469"/>
    </source>
</evidence>
<dbReference type="PANTHER" id="PTHR21557">
    <property type="entry name" value="CORDON-BLEU"/>
    <property type="match status" value="1"/>
</dbReference>
<dbReference type="Gene3D" id="3.10.20.90">
    <property type="entry name" value="Phosphatidylinositol 3-kinase Catalytic Subunit, Chain A, domain 1"/>
    <property type="match status" value="1"/>
</dbReference>
<dbReference type="EMBL" id="OY660887">
    <property type="protein sequence ID" value="CAJ1087621.1"/>
    <property type="molecule type" value="Genomic_DNA"/>
</dbReference>
<feature type="compositionally biased region" description="Pro residues" evidence="1">
    <location>
        <begin position="630"/>
        <end position="642"/>
    </location>
</feature>
<dbReference type="Pfam" id="PF09469">
    <property type="entry name" value="Cobl"/>
    <property type="match status" value="1"/>
</dbReference>
<feature type="compositionally biased region" description="Basic and acidic residues" evidence="1">
    <location>
        <begin position="43"/>
        <end position="52"/>
    </location>
</feature>
<feature type="compositionally biased region" description="Polar residues" evidence="1">
    <location>
        <begin position="565"/>
        <end position="578"/>
    </location>
</feature>
<dbReference type="Proteomes" id="UP001178508">
    <property type="component" value="Chromosome 24"/>
</dbReference>
<proteinExistence type="predicted"/>
<feature type="compositionally biased region" description="Low complexity" evidence="1">
    <location>
        <begin position="221"/>
        <end position="241"/>
    </location>
</feature>
<evidence type="ECO:0000256" key="1">
    <source>
        <dbReference type="SAM" id="MobiDB-lite"/>
    </source>
</evidence>
<feature type="compositionally biased region" description="Low complexity" evidence="1">
    <location>
        <begin position="121"/>
        <end position="134"/>
    </location>
</feature>
<feature type="compositionally biased region" description="Polar residues" evidence="1">
    <location>
        <begin position="589"/>
        <end position="605"/>
    </location>
</feature>
<feature type="compositionally biased region" description="Polar residues" evidence="1">
    <location>
        <begin position="153"/>
        <end position="165"/>
    </location>
</feature>
<evidence type="ECO:0000313" key="4">
    <source>
        <dbReference type="Proteomes" id="UP001178508"/>
    </source>
</evidence>
<protein>
    <submittedName>
        <fullName evidence="3">Protein cordon-bleu-like isoform X1</fullName>
    </submittedName>
</protein>
<feature type="compositionally biased region" description="Basic and acidic residues" evidence="1">
    <location>
        <begin position="428"/>
        <end position="437"/>
    </location>
</feature>
<gene>
    <name evidence="3" type="ORF">XNOV1_A005437</name>
</gene>